<accession>A0A2X3ANI6</accession>
<gene>
    <name evidence="1" type="primary">yqaB</name>
    <name evidence="1" type="ORF">NCTC11820_00118</name>
</gene>
<dbReference type="Proteomes" id="UP000250245">
    <property type="component" value="Unassembled WGS sequence"/>
</dbReference>
<keyword evidence="1" id="KW-0378">Hydrolase</keyword>
<evidence type="ECO:0000313" key="2">
    <source>
        <dbReference type="Proteomes" id="UP000250245"/>
    </source>
</evidence>
<dbReference type="GO" id="GO:0016791">
    <property type="term" value="F:phosphatase activity"/>
    <property type="evidence" value="ECO:0007669"/>
    <property type="project" value="TreeGrafter"/>
</dbReference>
<dbReference type="PANTHER" id="PTHR18901:SF38">
    <property type="entry name" value="PSEUDOURIDINE-5'-PHOSPHATASE"/>
    <property type="match status" value="1"/>
</dbReference>
<name>A0A2X3ANI6_9ACTO</name>
<protein>
    <submittedName>
        <fullName evidence="1">Phosphatase YqaB</fullName>
        <ecNumber evidence="1">3.1.3.-</ecNumber>
    </submittedName>
</protein>
<proteinExistence type="predicted"/>
<dbReference type="AlphaFoldDB" id="A0A2X3ANI6"/>
<dbReference type="SUPFAM" id="SSF56784">
    <property type="entry name" value="HAD-like"/>
    <property type="match status" value="1"/>
</dbReference>
<dbReference type="PRINTS" id="PR00413">
    <property type="entry name" value="HADHALOGNASE"/>
</dbReference>
<dbReference type="PANTHER" id="PTHR18901">
    <property type="entry name" value="2-DEOXYGLUCOSE-6-PHOSPHATE PHOSPHATASE 2"/>
    <property type="match status" value="1"/>
</dbReference>
<organism evidence="1 2">
    <name type="scientific">Mobiluncus curtisii</name>
    <dbReference type="NCBI Taxonomy" id="2051"/>
    <lineage>
        <taxon>Bacteria</taxon>
        <taxon>Bacillati</taxon>
        <taxon>Actinomycetota</taxon>
        <taxon>Actinomycetes</taxon>
        <taxon>Actinomycetales</taxon>
        <taxon>Actinomycetaceae</taxon>
        <taxon>Mobiluncus</taxon>
    </lineage>
</organism>
<dbReference type="SFLD" id="SFLDS00003">
    <property type="entry name" value="Haloacid_Dehalogenase"/>
    <property type="match status" value="1"/>
</dbReference>
<dbReference type="Gene3D" id="1.10.150.240">
    <property type="entry name" value="Putative phosphatase, domain 2"/>
    <property type="match status" value="1"/>
</dbReference>
<dbReference type="SFLD" id="SFLDG01129">
    <property type="entry name" value="C1.5:_HAD__Beta-PGM__Phosphata"/>
    <property type="match status" value="1"/>
</dbReference>
<dbReference type="Pfam" id="PF00702">
    <property type="entry name" value="Hydrolase"/>
    <property type="match status" value="1"/>
</dbReference>
<dbReference type="Gene3D" id="3.40.50.1000">
    <property type="entry name" value="HAD superfamily/HAD-like"/>
    <property type="match status" value="1"/>
</dbReference>
<dbReference type="NCBIfam" id="TIGR01509">
    <property type="entry name" value="HAD-SF-IA-v3"/>
    <property type="match status" value="1"/>
</dbReference>
<dbReference type="InterPro" id="IPR036412">
    <property type="entry name" value="HAD-like_sf"/>
</dbReference>
<dbReference type="CDD" id="cd07505">
    <property type="entry name" value="HAD_BPGM-like"/>
    <property type="match status" value="1"/>
</dbReference>
<evidence type="ECO:0000313" key="1">
    <source>
        <dbReference type="EMBL" id="SQB63350.1"/>
    </source>
</evidence>
<dbReference type="InterPro" id="IPR023214">
    <property type="entry name" value="HAD_sf"/>
</dbReference>
<reference evidence="1 2" key="1">
    <citation type="submission" date="2018-06" db="EMBL/GenBank/DDBJ databases">
        <authorList>
            <consortium name="Pathogen Informatics"/>
            <person name="Doyle S."/>
        </authorList>
    </citation>
    <scope>NUCLEOTIDE SEQUENCE [LARGE SCALE GENOMIC DNA]</scope>
    <source>
        <strain evidence="1 2">NCTC11820</strain>
    </source>
</reference>
<dbReference type="InterPro" id="IPR023198">
    <property type="entry name" value="PGP-like_dom2"/>
</dbReference>
<dbReference type="InterPro" id="IPR006439">
    <property type="entry name" value="HAD-SF_hydro_IA"/>
</dbReference>
<sequence length="224" mass="24566">MGRYPEDMIKGAIFDCDGTLLDTMPLWREAAGKYLTTLGIEVEKGLGAQFFEMTLPESARLVRQRFGLDLTVNEVVNGIKDAVYTGYLEDVQLKPGARGFLEVLSEAGVPMTVVSSGSEGLIRPAFRRLGIEEMFAQYFASSETGMHKREPTMFLQAAEAMGSVPEDAWVFEDAVYAVRVANAAGFHTVGIADDASLGESDVLAREAEAYWEEFPAAIPDFMLQ</sequence>
<dbReference type="EMBL" id="UASJ01000001">
    <property type="protein sequence ID" value="SQB63350.1"/>
    <property type="molecule type" value="Genomic_DNA"/>
</dbReference>
<dbReference type="EC" id="3.1.3.-" evidence="1"/>